<organism evidence="1 2">
    <name type="scientific">Candidatus Nitrosocosmicus oleophilus</name>
    <dbReference type="NCBI Taxonomy" id="1353260"/>
    <lineage>
        <taxon>Archaea</taxon>
        <taxon>Nitrososphaerota</taxon>
        <taxon>Nitrososphaeria</taxon>
        <taxon>Nitrososphaerales</taxon>
        <taxon>Nitrososphaeraceae</taxon>
        <taxon>Candidatus Nitrosocosmicus</taxon>
    </lineage>
</organism>
<evidence type="ECO:0000313" key="2">
    <source>
        <dbReference type="Proteomes" id="UP000058925"/>
    </source>
</evidence>
<dbReference type="RefSeq" id="WP_196818342.1">
    <property type="nucleotide sequence ID" value="NZ_CP012850.1"/>
</dbReference>
<dbReference type="EMBL" id="CP012850">
    <property type="protein sequence ID" value="ALI35985.1"/>
    <property type="molecule type" value="Genomic_DNA"/>
</dbReference>
<evidence type="ECO:0000313" key="1">
    <source>
        <dbReference type="EMBL" id="ALI35985.1"/>
    </source>
</evidence>
<dbReference type="AlphaFoldDB" id="A0A654LXP8"/>
<sequence length="163" mass="17803">MNKIFLLVCVISLVSILFMNTIALNSFVNAQSGEGLEITPSVQWSEDVEGTFSYCVYEGTVTLDSVNDPEAFCIVPTSDTPFENMQSLVNDGINTYEMEPIQTPAGLFKDGAPYSVCVTSSPFLPLESGFNTAESCQQFTNQKGDHPEKPFINLDDGLFSTSN</sequence>
<reference evidence="2" key="1">
    <citation type="submission" date="2015-10" db="EMBL/GenBank/DDBJ databases">
        <title>Niche specialization of a soil ammonia-oxidizing archaeon, Candidatus Nitrosocosmicus oleophilus.</title>
        <authorList>
            <person name="Jung M.-Y."/>
            <person name="Rhee S.-K."/>
        </authorList>
    </citation>
    <scope>NUCLEOTIDE SEQUENCE [LARGE SCALE GENOMIC DNA]</scope>
    <source>
        <strain evidence="2">MY3</strain>
    </source>
</reference>
<gene>
    <name evidence="1" type="ORF">NMY3_01782</name>
</gene>
<dbReference type="GeneID" id="60421785"/>
<proteinExistence type="predicted"/>
<dbReference type="OrthoDB" id="10958at2157"/>
<keyword evidence="2" id="KW-1185">Reference proteome</keyword>
<accession>A0A654LXP8</accession>
<dbReference type="Proteomes" id="UP000058925">
    <property type="component" value="Chromosome"/>
</dbReference>
<protein>
    <submittedName>
        <fullName evidence="1">Uncharacterized protein</fullName>
    </submittedName>
</protein>
<dbReference type="KEGG" id="taa:NMY3_01782"/>
<name>A0A654LXP8_9ARCH</name>